<keyword evidence="6 10" id="KW-0326">Glycosidase</keyword>
<dbReference type="EMBL" id="CP011388">
    <property type="protein sequence ID" value="ANE46616.1"/>
    <property type="molecule type" value="Genomic_DNA"/>
</dbReference>
<evidence type="ECO:0000313" key="13">
    <source>
        <dbReference type="Proteomes" id="UP000076927"/>
    </source>
</evidence>
<comment type="cofactor">
    <cofactor evidence="10">
        <name>NAD(+)</name>
        <dbReference type="ChEBI" id="CHEBI:57540"/>
    </cofactor>
    <text evidence="10">Binds 1 NAD(+) per subunit.</text>
</comment>
<protein>
    <recommendedName>
        <fullName evidence="11">Glycosyl hydrolase family 4 C-terminal domain-containing protein</fullName>
    </recommendedName>
</protein>
<feature type="binding site" evidence="7">
    <location>
        <position position="146"/>
    </location>
    <ligand>
        <name>substrate</name>
    </ligand>
</feature>
<dbReference type="PANTHER" id="PTHR32092:SF6">
    <property type="entry name" value="ALPHA-GALACTOSIDASE"/>
    <property type="match status" value="1"/>
</dbReference>
<keyword evidence="8" id="KW-0170">Cobalt</keyword>
<dbReference type="InterPro" id="IPR001088">
    <property type="entry name" value="Glyco_hydro_4"/>
</dbReference>
<evidence type="ECO:0000259" key="11">
    <source>
        <dbReference type="Pfam" id="PF11975"/>
    </source>
</evidence>
<dbReference type="Proteomes" id="UP000076927">
    <property type="component" value="Chromosome"/>
</dbReference>
<evidence type="ECO:0000256" key="10">
    <source>
        <dbReference type="RuleBase" id="RU361152"/>
    </source>
</evidence>
<evidence type="ECO:0000256" key="8">
    <source>
        <dbReference type="PIRSR" id="PIRSR601088-3"/>
    </source>
</evidence>
<evidence type="ECO:0000256" key="1">
    <source>
        <dbReference type="ARBA" id="ARBA00010141"/>
    </source>
</evidence>
<comment type="similarity">
    <text evidence="1 10">Belongs to the glycosyl hydrolase 4 family.</text>
</comment>
<name>A0A172TI27_9BACL</name>
<evidence type="ECO:0000256" key="6">
    <source>
        <dbReference type="ARBA" id="ARBA00023295"/>
    </source>
</evidence>
<dbReference type="GO" id="GO:0004553">
    <property type="term" value="F:hydrolase activity, hydrolyzing O-glycosyl compounds"/>
    <property type="evidence" value="ECO:0007669"/>
    <property type="project" value="InterPro"/>
</dbReference>
<dbReference type="Pfam" id="PF02056">
    <property type="entry name" value="Glyco_hydro_4"/>
    <property type="match status" value="1"/>
</dbReference>
<evidence type="ECO:0000256" key="9">
    <source>
        <dbReference type="PIRSR" id="PIRSR601088-4"/>
    </source>
</evidence>
<dbReference type="SUPFAM" id="SSF56327">
    <property type="entry name" value="LDH C-terminal domain-like"/>
    <property type="match status" value="1"/>
</dbReference>
<reference evidence="12 13" key="1">
    <citation type="submission" date="2015-01" db="EMBL/GenBank/DDBJ databases">
        <title>Paenibacillus swuensis/DY6/whole genome sequencing.</title>
        <authorList>
            <person name="Kim M.K."/>
            <person name="Srinivasan S."/>
            <person name="Lee J.-J."/>
        </authorList>
    </citation>
    <scope>NUCLEOTIDE SEQUENCE [LARGE SCALE GENOMIC DNA]</scope>
    <source>
        <strain evidence="12 13">DY6</strain>
    </source>
</reference>
<evidence type="ECO:0000256" key="7">
    <source>
        <dbReference type="PIRSR" id="PIRSR601088-2"/>
    </source>
</evidence>
<feature type="domain" description="Glycosyl hydrolase family 4 C-terminal" evidence="11">
    <location>
        <begin position="197"/>
        <end position="409"/>
    </location>
</feature>
<evidence type="ECO:0000256" key="3">
    <source>
        <dbReference type="ARBA" id="ARBA00022801"/>
    </source>
</evidence>
<feature type="binding site" evidence="8">
    <location>
        <position position="167"/>
    </location>
    <ligand>
        <name>Mn(2+)</name>
        <dbReference type="ChEBI" id="CHEBI:29035"/>
    </ligand>
</feature>
<keyword evidence="2 8" id="KW-0479">Metal-binding</keyword>
<evidence type="ECO:0000256" key="4">
    <source>
        <dbReference type="ARBA" id="ARBA00023027"/>
    </source>
</evidence>
<feature type="site" description="Increases basicity of active site Tyr" evidence="9">
    <location>
        <position position="108"/>
    </location>
</feature>
<keyword evidence="8" id="KW-0408">Iron</keyword>
<dbReference type="Gene3D" id="3.40.50.720">
    <property type="entry name" value="NAD(P)-binding Rossmann-like Domain"/>
    <property type="match status" value="1"/>
</dbReference>
<dbReference type="KEGG" id="pswu:SY83_10425"/>
<evidence type="ECO:0000313" key="12">
    <source>
        <dbReference type="EMBL" id="ANE46616.1"/>
    </source>
</evidence>
<organism evidence="12 13">
    <name type="scientific">Paenibacillus swuensis</name>
    <dbReference type="NCBI Taxonomy" id="1178515"/>
    <lineage>
        <taxon>Bacteria</taxon>
        <taxon>Bacillati</taxon>
        <taxon>Bacillota</taxon>
        <taxon>Bacilli</taxon>
        <taxon>Bacillales</taxon>
        <taxon>Paenibacillaceae</taxon>
        <taxon>Paenibacillus</taxon>
    </lineage>
</organism>
<proteinExistence type="inferred from homology"/>
<evidence type="ECO:0000256" key="5">
    <source>
        <dbReference type="ARBA" id="ARBA00023211"/>
    </source>
</evidence>
<accession>A0A172TI27</accession>
<feature type="binding site" evidence="8">
    <location>
        <position position="200"/>
    </location>
    <ligand>
        <name>Mn(2+)</name>
        <dbReference type="ChEBI" id="CHEBI:29035"/>
    </ligand>
</feature>
<dbReference type="GO" id="GO:0016616">
    <property type="term" value="F:oxidoreductase activity, acting on the CH-OH group of donors, NAD or NADP as acceptor"/>
    <property type="evidence" value="ECO:0007669"/>
    <property type="project" value="InterPro"/>
</dbReference>
<dbReference type="Pfam" id="PF11975">
    <property type="entry name" value="Glyco_hydro_4C"/>
    <property type="match status" value="1"/>
</dbReference>
<evidence type="ECO:0000256" key="2">
    <source>
        <dbReference type="ARBA" id="ARBA00022723"/>
    </source>
</evidence>
<dbReference type="PRINTS" id="PR00732">
    <property type="entry name" value="GLHYDRLASE4"/>
</dbReference>
<dbReference type="InterPro" id="IPR015955">
    <property type="entry name" value="Lactate_DH/Glyco_Ohase_4_C"/>
</dbReference>
<sequence>MKIVLIGGGSFVFAPTVLEDVIVKHRLSGGELVLVDPKREAVEAMAGVGMRIAEELGVDVRIRACTDRRDALPGADVVIVSASVQGMRRWQMDYDILSELGMPDQARECGGVGGLLNTFRSVTLLMSVCRDMEELCPDAWLMDVTNPMPRVVTAVTRYTSIRCAGFCNIAYRGPEGYALLPRLIGKEPHEVEVVTGGLNHFAWVLAMRDRHSGEDLLPQLKEYIRSGDWTGQDEEMQRELRVMRRWLLAYGGVAAGAVDHHAEYLPLQEDIRYTEHSPYHGTEAERRQWLQELKEIGAGRMAWESVFSNGSWEHPVDLAIALQRGEESKLDILNVRNDGTFPELPPERIVEAPVRVSGGTLTAQPLPPLGKPLAELCRQVSDVHALAAEAAVRGDREIAKRAIEIDPAVTDKVTAFIALERMLEVHADLLPQFSKGQSL</sequence>
<keyword evidence="13" id="KW-1185">Reference proteome</keyword>
<dbReference type="AlphaFoldDB" id="A0A172TI27"/>
<gene>
    <name evidence="12" type="ORF">SY83_10425</name>
</gene>
<dbReference type="PATRIC" id="fig|1178515.4.peg.2090"/>
<dbReference type="SUPFAM" id="SSF51735">
    <property type="entry name" value="NAD(P)-binding Rossmann-fold domains"/>
    <property type="match status" value="1"/>
</dbReference>
<keyword evidence="3 10" id="KW-0378">Hydrolase</keyword>
<dbReference type="GO" id="GO:0046872">
    <property type="term" value="F:metal ion binding"/>
    <property type="evidence" value="ECO:0007669"/>
    <property type="project" value="UniProtKB-KW"/>
</dbReference>
<dbReference type="Gene3D" id="3.90.110.10">
    <property type="entry name" value="Lactate dehydrogenase/glycoside hydrolase, family 4, C-terminal"/>
    <property type="match status" value="1"/>
</dbReference>
<dbReference type="OrthoDB" id="9808275at2"/>
<dbReference type="InterPro" id="IPR036291">
    <property type="entry name" value="NAD(P)-bd_dom_sf"/>
</dbReference>
<dbReference type="InterPro" id="IPR022616">
    <property type="entry name" value="Glyco_hydro_4_C"/>
</dbReference>
<keyword evidence="8" id="KW-0533">Nickel</keyword>
<dbReference type="PANTHER" id="PTHR32092">
    <property type="entry name" value="6-PHOSPHO-BETA-GLUCOSIDASE-RELATED"/>
    <property type="match status" value="1"/>
</dbReference>
<dbReference type="RefSeq" id="WP_068606240.1">
    <property type="nucleotide sequence ID" value="NZ_CP011388.1"/>
</dbReference>
<keyword evidence="4 10" id="KW-0520">NAD</keyword>
<dbReference type="STRING" id="1178515.SY83_10425"/>
<keyword evidence="5 8" id="KW-0464">Manganese</keyword>
<dbReference type="GO" id="GO:0005975">
    <property type="term" value="P:carbohydrate metabolic process"/>
    <property type="evidence" value="ECO:0007669"/>
    <property type="project" value="InterPro"/>
</dbReference>